<feature type="transmembrane region" description="Helical" evidence="6">
    <location>
        <begin position="399"/>
        <end position="418"/>
    </location>
</feature>
<evidence type="ECO:0000256" key="2">
    <source>
        <dbReference type="ARBA" id="ARBA00022448"/>
    </source>
</evidence>
<feature type="transmembrane region" description="Helical" evidence="6">
    <location>
        <begin position="44"/>
        <end position="64"/>
    </location>
</feature>
<evidence type="ECO:0000256" key="3">
    <source>
        <dbReference type="ARBA" id="ARBA00022692"/>
    </source>
</evidence>
<feature type="transmembrane region" description="Helical" evidence="6">
    <location>
        <begin position="103"/>
        <end position="120"/>
    </location>
</feature>
<evidence type="ECO:0000256" key="4">
    <source>
        <dbReference type="ARBA" id="ARBA00022989"/>
    </source>
</evidence>
<feature type="transmembrane region" description="Helical" evidence="6">
    <location>
        <begin position="462"/>
        <end position="478"/>
    </location>
</feature>
<comment type="caution">
    <text evidence="7">The sequence shown here is derived from an EMBL/GenBank/DDBJ whole genome shotgun (WGS) entry which is preliminary data.</text>
</comment>
<evidence type="ECO:0000313" key="8">
    <source>
        <dbReference type="Proteomes" id="UP000182089"/>
    </source>
</evidence>
<feature type="transmembrane region" description="Helical" evidence="6">
    <location>
        <begin position="372"/>
        <end position="393"/>
    </location>
</feature>
<feature type="transmembrane region" description="Helical" evidence="6">
    <location>
        <begin position="278"/>
        <end position="303"/>
    </location>
</feature>
<dbReference type="PIRSF" id="PIRSF006060">
    <property type="entry name" value="AA_transporter"/>
    <property type="match status" value="1"/>
</dbReference>
<proteinExistence type="predicted"/>
<feature type="transmembrane region" description="Helical" evidence="6">
    <location>
        <begin position="438"/>
        <end position="456"/>
    </location>
</feature>
<feature type="transmembrane region" description="Helical" evidence="6">
    <location>
        <begin position="166"/>
        <end position="184"/>
    </location>
</feature>
<evidence type="ECO:0000256" key="5">
    <source>
        <dbReference type="ARBA" id="ARBA00023136"/>
    </source>
</evidence>
<dbReference type="EMBL" id="FOCC01000010">
    <property type="protein sequence ID" value="SEM84937.1"/>
    <property type="molecule type" value="Genomic_DNA"/>
</dbReference>
<accession>A0ABY1ACT7</accession>
<organism evidence="7 8">
    <name type="scientific">Ligilactobacillus ruminis</name>
    <dbReference type="NCBI Taxonomy" id="1623"/>
    <lineage>
        <taxon>Bacteria</taxon>
        <taxon>Bacillati</taxon>
        <taxon>Bacillota</taxon>
        <taxon>Bacilli</taxon>
        <taxon>Lactobacillales</taxon>
        <taxon>Lactobacillaceae</taxon>
        <taxon>Ligilactobacillus</taxon>
    </lineage>
</organism>
<dbReference type="Pfam" id="PF13520">
    <property type="entry name" value="AA_permease_2"/>
    <property type="match status" value="1"/>
</dbReference>
<evidence type="ECO:0000256" key="1">
    <source>
        <dbReference type="ARBA" id="ARBA00004141"/>
    </source>
</evidence>
<sequence>MNYQLLLGAFLLQIFKRMFQKEDVSFYKDKDSHLRQVLTTKDFLALGVGTIVSAAIFTLPGVIAAKYAGPAVAISFLLAAVVAGLVAFAYAEMSSALPFAGSAYSWMNVIFGEFCGWVVGWALLAEYFIAVAFVASGLSANFRGLIEPLGLRLPAALSNPFGTNGGVVDLIALIVLILVSLLISRGVSQAARIQKILVVLKVLAIILFVLVGLTAIHPSNYVPFIPAPKMNADGTHFGGWLGIYAGVSSIFLSYIGFDSIAANAAEAKEPSKTMPRGILGSLIIAVILFVSVSLVLVGMFKYTNYAGNAEPVGWALRHSGHPIVASVVSAIAVLGMFTAVIGMTLAGSRLLYSFGRDGMLPSFLGKLNDQKLPNNALIVMTVVSIILGAFFPFETLSQLVSAGTLIAFMFVSIGIYALRRREGRDLPVPGFKMPLYPVLPILAFVGSLLVFLGLDIEAKTYSGYWFILGLVIYFAYGIRHSALAKKNNEK</sequence>
<dbReference type="Gene3D" id="1.20.1740.10">
    <property type="entry name" value="Amino acid/polyamine transporter I"/>
    <property type="match status" value="1"/>
</dbReference>
<evidence type="ECO:0000256" key="6">
    <source>
        <dbReference type="SAM" id="Phobius"/>
    </source>
</evidence>
<feature type="transmembrane region" description="Helical" evidence="6">
    <location>
        <begin position="127"/>
        <end position="146"/>
    </location>
</feature>
<protein>
    <submittedName>
        <fullName evidence="7">Amino acid/polyamine/organocation transporter, APC superfamily</fullName>
    </submittedName>
</protein>
<name>A0ABY1ACT7_9LACO</name>
<dbReference type="PANTHER" id="PTHR43243">
    <property type="entry name" value="INNER MEMBRANE TRANSPORTER YGJI-RELATED"/>
    <property type="match status" value="1"/>
</dbReference>
<keyword evidence="3 6" id="KW-0812">Transmembrane</keyword>
<dbReference type="InterPro" id="IPR002293">
    <property type="entry name" value="AA/rel_permease1"/>
</dbReference>
<reference evidence="7 8" key="1">
    <citation type="submission" date="2016-10" db="EMBL/GenBank/DDBJ databases">
        <authorList>
            <person name="Varghese N."/>
            <person name="Submissions S."/>
        </authorList>
    </citation>
    <scope>NUCLEOTIDE SEQUENCE [LARGE SCALE GENOMIC DNA]</scope>
    <source>
        <strain evidence="7 8">WC1T17</strain>
    </source>
</reference>
<feature type="transmembrane region" description="Helical" evidence="6">
    <location>
        <begin position="237"/>
        <end position="257"/>
    </location>
</feature>
<keyword evidence="2" id="KW-0813">Transport</keyword>
<evidence type="ECO:0000313" key="7">
    <source>
        <dbReference type="EMBL" id="SEM84937.1"/>
    </source>
</evidence>
<keyword evidence="4 6" id="KW-1133">Transmembrane helix</keyword>
<feature type="transmembrane region" description="Helical" evidence="6">
    <location>
        <begin position="71"/>
        <end position="91"/>
    </location>
</feature>
<dbReference type="Proteomes" id="UP000182089">
    <property type="component" value="Unassembled WGS sequence"/>
</dbReference>
<gene>
    <name evidence="7" type="ORF">SAMN05216431_11065</name>
</gene>
<dbReference type="PANTHER" id="PTHR43243:SF4">
    <property type="entry name" value="CATIONIC AMINO ACID TRANSPORTER 4"/>
    <property type="match status" value="1"/>
</dbReference>
<feature type="transmembrane region" description="Helical" evidence="6">
    <location>
        <begin position="196"/>
        <end position="217"/>
    </location>
</feature>
<keyword evidence="5 6" id="KW-0472">Membrane</keyword>
<feature type="transmembrane region" description="Helical" evidence="6">
    <location>
        <begin position="323"/>
        <end position="352"/>
    </location>
</feature>
<comment type="subcellular location">
    <subcellularLocation>
        <location evidence="1">Membrane</location>
        <topology evidence="1">Multi-pass membrane protein</topology>
    </subcellularLocation>
</comment>